<feature type="binding site" evidence="13 15">
    <location>
        <begin position="301"/>
        <end position="303"/>
    </location>
    <ligand>
        <name>NAD(+)</name>
        <dbReference type="ChEBI" id="CHEBI:57540"/>
    </ligand>
</feature>
<feature type="binding site" evidence="13">
    <location>
        <position position="306"/>
    </location>
    <ligand>
        <name>IMP</name>
        <dbReference type="ChEBI" id="CHEBI:58053"/>
    </ligand>
</feature>
<feature type="domain" description="CBS" evidence="20">
    <location>
        <begin position="97"/>
        <end position="153"/>
    </location>
</feature>
<dbReference type="PIRSF" id="PIRSF000130">
    <property type="entry name" value="IMPDH"/>
    <property type="match status" value="1"/>
</dbReference>
<evidence type="ECO:0000256" key="8">
    <source>
        <dbReference type="ARBA" id="ARBA00022958"/>
    </source>
</evidence>
<evidence type="ECO:0000256" key="4">
    <source>
        <dbReference type="ARBA" id="ARBA00022723"/>
    </source>
</evidence>
<dbReference type="Pfam" id="PF00478">
    <property type="entry name" value="IMPDH"/>
    <property type="match status" value="1"/>
</dbReference>
<comment type="caution">
    <text evidence="13">Lacks conserved residue(s) required for the propagation of feature annotation.</text>
</comment>
<feature type="binding site" evidence="13">
    <location>
        <begin position="341"/>
        <end position="343"/>
    </location>
    <ligand>
        <name>IMP</name>
        <dbReference type="ChEBI" id="CHEBI:58053"/>
    </ligand>
</feature>
<feature type="binding site" evidence="13">
    <location>
        <begin position="364"/>
        <end position="365"/>
    </location>
    <ligand>
        <name>IMP</name>
        <dbReference type="ChEBI" id="CHEBI:58053"/>
    </ligand>
</feature>
<feature type="binding site" description="in other chain" evidence="13 16">
    <location>
        <position position="305"/>
    </location>
    <ligand>
        <name>K(+)</name>
        <dbReference type="ChEBI" id="CHEBI:29103"/>
        <note>ligand shared between two tetrameric partners</note>
    </ligand>
</feature>
<dbReference type="PANTHER" id="PTHR11911">
    <property type="entry name" value="INOSINE-5-MONOPHOSPHATE DEHYDROGENASE RELATED"/>
    <property type="match status" value="1"/>
</dbReference>
<dbReference type="GO" id="GO:0046872">
    <property type="term" value="F:metal ion binding"/>
    <property type="evidence" value="ECO:0007669"/>
    <property type="project" value="UniProtKB-UniRule"/>
</dbReference>
<comment type="catalytic activity">
    <reaction evidence="12 13 19">
        <text>IMP + NAD(+) + H2O = XMP + NADH + H(+)</text>
        <dbReference type="Rhea" id="RHEA:11708"/>
        <dbReference type="ChEBI" id="CHEBI:15377"/>
        <dbReference type="ChEBI" id="CHEBI:15378"/>
        <dbReference type="ChEBI" id="CHEBI:57464"/>
        <dbReference type="ChEBI" id="CHEBI:57540"/>
        <dbReference type="ChEBI" id="CHEBI:57945"/>
        <dbReference type="ChEBI" id="CHEBI:58053"/>
        <dbReference type="EC" id="1.1.1.205"/>
    </reaction>
</comment>
<proteinExistence type="inferred from homology"/>
<evidence type="ECO:0000256" key="1">
    <source>
        <dbReference type="ARBA" id="ARBA00001958"/>
    </source>
</evidence>
<keyword evidence="5" id="KW-0677">Repeat</keyword>
<feature type="binding site" evidence="13">
    <location>
        <position position="416"/>
    </location>
    <ligand>
        <name>IMP</name>
        <dbReference type="ChEBI" id="CHEBI:58053"/>
    </ligand>
</feature>
<dbReference type="Gene3D" id="3.20.20.70">
    <property type="entry name" value="Aldolase class I"/>
    <property type="match status" value="1"/>
</dbReference>
<dbReference type="GO" id="GO:0006183">
    <property type="term" value="P:GTP biosynthetic process"/>
    <property type="evidence" value="ECO:0007669"/>
    <property type="project" value="TreeGrafter"/>
</dbReference>
<comment type="similarity">
    <text evidence="2 13 18">Belongs to the IMPDH/GMPR family.</text>
</comment>
<comment type="subunit">
    <text evidence="3 13">Homotetramer.</text>
</comment>
<evidence type="ECO:0000256" key="17">
    <source>
        <dbReference type="PROSITE-ProRule" id="PRU00703"/>
    </source>
</evidence>
<feature type="binding site" description="in other chain" evidence="13 16">
    <location>
        <position position="308"/>
    </location>
    <ligand>
        <name>K(+)</name>
        <dbReference type="ChEBI" id="CHEBI:29103"/>
        <note>ligand shared between two tetrameric partners</note>
    </ligand>
</feature>
<dbReference type="Pfam" id="PF00571">
    <property type="entry name" value="CBS"/>
    <property type="match status" value="2"/>
</dbReference>
<accession>A0A9C9JZ67</accession>
<keyword evidence="11 17" id="KW-0129">CBS domain</keyword>
<feature type="active site" description="Proton acceptor" evidence="13 14">
    <location>
        <position position="404"/>
    </location>
</feature>
<keyword evidence="8 13" id="KW-0630">Potassium</keyword>
<keyword evidence="10 13" id="KW-0520">NAD</keyword>
<dbReference type="InterPro" id="IPR013785">
    <property type="entry name" value="Aldolase_TIM"/>
</dbReference>
<comment type="pathway">
    <text evidence="13 19">Purine metabolism; XMP biosynthesis via de novo pathway; XMP from IMP: step 1/1.</text>
</comment>
<evidence type="ECO:0000256" key="13">
    <source>
        <dbReference type="HAMAP-Rule" id="MF_01964"/>
    </source>
</evidence>
<evidence type="ECO:0000256" key="11">
    <source>
        <dbReference type="ARBA" id="ARBA00023122"/>
    </source>
</evidence>
<dbReference type="SUPFAM" id="SSF51412">
    <property type="entry name" value="Inosine monophosphate dehydrogenase (IMPDH)"/>
    <property type="match status" value="1"/>
</dbReference>
<dbReference type="EMBL" id="DRIG01000006">
    <property type="protein sequence ID" value="HEC77591.1"/>
    <property type="molecule type" value="Genomic_DNA"/>
</dbReference>
<evidence type="ECO:0000313" key="21">
    <source>
        <dbReference type="EMBL" id="HEC77591.1"/>
    </source>
</evidence>
<dbReference type="InterPro" id="IPR000644">
    <property type="entry name" value="CBS_dom"/>
</dbReference>
<feature type="binding site" evidence="13">
    <location>
        <begin position="388"/>
        <end position="392"/>
    </location>
    <ligand>
        <name>IMP</name>
        <dbReference type="ChEBI" id="CHEBI:58053"/>
    </ligand>
</feature>
<dbReference type="PANTHER" id="PTHR11911:SF111">
    <property type="entry name" value="INOSINE-5'-MONOPHOSPHATE DEHYDROGENASE"/>
    <property type="match status" value="1"/>
</dbReference>
<evidence type="ECO:0000256" key="15">
    <source>
        <dbReference type="PIRSR" id="PIRSR000130-3"/>
    </source>
</evidence>
<dbReference type="SMART" id="SM01240">
    <property type="entry name" value="IMPDH"/>
    <property type="match status" value="1"/>
</dbReference>
<evidence type="ECO:0000256" key="2">
    <source>
        <dbReference type="ARBA" id="ARBA00005502"/>
    </source>
</evidence>
<keyword evidence="9 13" id="KW-0560">Oxidoreductase</keyword>
<evidence type="ECO:0000256" key="3">
    <source>
        <dbReference type="ARBA" id="ARBA00011881"/>
    </source>
</evidence>
<feature type="active site" description="Thioimidate intermediate" evidence="13 14">
    <location>
        <position position="308"/>
    </location>
</feature>
<organism evidence="21 22">
    <name type="scientific">candidate division WOR-3 bacterium</name>
    <dbReference type="NCBI Taxonomy" id="2052148"/>
    <lineage>
        <taxon>Bacteria</taxon>
        <taxon>Bacteria division WOR-3</taxon>
    </lineage>
</organism>
<sequence length="490" mass="53620">MDTIKKIKYKEGLTFDDILLIPQYSETLPRDCVVSTYFSRHIKLNIPLVSAAMDTVTESAMAIAIAQEGGIGVIHKNMPIDEQQLQVRKVKRAESGMIRNPITVYEESPIRVARELMDKYGISGVVVVNKNKRLVGILTNRDIIFEKNLNKKVCDIMTHEKLITAPEGTSLERAQRILKKNRIEKLPIVDKSGRLKGLITVRDIIKKMEHPYATVDKMGRLRCAAAIGIDKTTIERANALVEAEVDALVIDTAHAHSKSVITMAARIKKLFPKVELIVGNIGTMEAAKELMKLDIDGVKVGIGPGSICTTRVVAGIGVPQVTAICECVAVTRKENIPIIADGGIRYSGDVVKALACGASSVMIGNLFAGTEESPGETILLEGRRYKEYRAMGSLGAMPRGSADRYFQESAKKFVPEGVEGRVPYRGLVKDVIFQLVGGLKAGMGYCGAKDIKTLQKKAQFIKISPAGLRMGHPHDITITKEAPNYEIRGV</sequence>
<dbReference type="GO" id="GO:0003938">
    <property type="term" value="F:IMP dehydrogenase activity"/>
    <property type="evidence" value="ECO:0007669"/>
    <property type="project" value="UniProtKB-UniRule"/>
</dbReference>
<dbReference type="InterPro" id="IPR005990">
    <property type="entry name" value="IMP_DH"/>
</dbReference>
<evidence type="ECO:0000256" key="18">
    <source>
        <dbReference type="RuleBase" id="RU003927"/>
    </source>
</evidence>
<gene>
    <name evidence="13 21" type="primary">guaB</name>
    <name evidence="21" type="ORF">ENI34_00425</name>
</gene>
<comment type="cofactor">
    <cofactor evidence="1 13">
        <name>K(+)</name>
        <dbReference type="ChEBI" id="CHEBI:29103"/>
    </cofactor>
</comment>
<dbReference type="PROSITE" id="PS00487">
    <property type="entry name" value="IMP_DH_GMP_RED"/>
    <property type="match status" value="1"/>
</dbReference>
<dbReference type="InterPro" id="IPR001093">
    <property type="entry name" value="IMP_DH_GMPRt"/>
</dbReference>
<evidence type="ECO:0000256" key="19">
    <source>
        <dbReference type="RuleBase" id="RU003928"/>
    </source>
</evidence>
<evidence type="ECO:0000256" key="16">
    <source>
        <dbReference type="PIRSR" id="PIRSR000130-4"/>
    </source>
</evidence>
<evidence type="ECO:0000256" key="9">
    <source>
        <dbReference type="ARBA" id="ARBA00023002"/>
    </source>
</evidence>
<reference evidence="21" key="1">
    <citation type="journal article" date="2020" name="mSystems">
        <title>Genome- and Community-Level Interaction Insights into Carbon Utilization and Element Cycling Functions of Hydrothermarchaeota in Hydrothermal Sediment.</title>
        <authorList>
            <person name="Zhou Z."/>
            <person name="Liu Y."/>
            <person name="Xu W."/>
            <person name="Pan J."/>
            <person name="Luo Z.H."/>
            <person name="Li M."/>
        </authorList>
    </citation>
    <scope>NUCLEOTIDE SEQUENCE</scope>
    <source>
        <strain evidence="21">HyVt-388</strain>
    </source>
</reference>
<dbReference type="Proteomes" id="UP000885826">
    <property type="component" value="Unassembled WGS sequence"/>
</dbReference>
<dbReference type="NCBIfam" id="TIGR01302">
    <property type="entry name" value="IMP_dehydrog"/>
    <property type="match status" value="1"/>
</dbReference>
<evidence type="ECO:0000256" key="14">
    <source>
        <dbReference type="PIRSR" id="PIRSR000130-1"/>
    </source>
</evidence>
<evidence type="ECO:0000256" key="10">
    <source>
        <dbReference type="ARBA" id="ARBA00023027"/>
    </source>
</evidence>
<name>A0A9C9JZ67_UNCW3</name>
<evidence type="ECO:0000256" key="5">
    <source>
        <dbReference type="ARBA" id="ARBA00022737"/>
    </source>
</evidence>
<dbReference type="InterPro" id="IPR046342">
    <property type="entry name" value="CBS_dom_sf"/>
</dbReference>
<dbReference type="CDD" id="cd04601">
    <property type="entry name" value="CBS_pair_IMPDH"/>
    <property type="match status" value="1"/>
</dbReference>
<feature type="binding site" evidence="13">
    <location>
        <position position="251"/>
    </location>
    <ligand>
        <name>NAD(+)</name>
        <dbReference type="ChEBI" id="CHEBI:57540"/>
    </ligand>
</feature>
<feature type="binding site" evidence="13">
    <location>
        <position position="471"/>
    </location>
    <ligand>
        <name>K(+)</name>
        <dbReference type="ChEBI" id="CHEBI:29103"/>
        <note>ligand shared between two tetrameric partners</note>
    </ligand>
</feature>
<keyword evidence="6 13" id="KW-0332">GMP biosynthesis</keyword>
<dbReference type="HAMAP" id="MF_01964">
    <property type="entry name" value="IMPDH"/>
    <property type="match status" value="1"/>
</dbReference>
<comment type="activity regulation">
    <text evidence="13">Mycophenolic acid (MPA) is a non-competitive inhibitor that prevents formation of the closed enzyme conformation by binding to the same site as the amobile flap. In contrast, mizoribine monophosphate (MZP) is a competitive inhibitor that induces the closed conformation. MPA is a potent inhibitor of mammalian IMPDHs but a poor inhibitor of the bacterial enzymes. MZP is a more potent inhibitor of bacterial IMPDH.</text>
</comment>
<keyword evidence="4 13" id="KW-0479">Metal-binding</keyword>
<feature type="domain" description="CBS" evidence="20">
    <location>
        <begin position="157"/>
        <end position="214"/>
    </location>
</feature>
<dbReference type="SUPFAM" id="SSF54631">
    <property type="entry name" value="CBS-domain pair"/>
    <property type="match status" value="1"/>
</dbReference>
<dbReference type="FunFam" id="3.20.20.70:FF:000003">
    <property type="entry name" value="GMP reductase"/>
    <property type="match status" value="1"/>
</dbReference>
<dbReference type="PROSITE" id="PS51371">
    <property type="entry name" value="CBS"/>
    <property type="match status" value="2"/>
</dbReference>
<feature type="binding site" evidence="15">
    <location>
        <begin position="251"/>
        <end position="253"/>
    </location>
    <ligand>
        <name>NAD(+)</name>
        <dbReference type="ChEBI" id="CHEBI:57540"/>
    </ligand>
</feature>
<dbReference type="GO" id="GO:0000166">
    <property type="term" value="F:nucleotide binding"/>
    <property type="evidence" value="ECO:0007669"/>
    <property type="project" value="UniProtKB-UniRule"/>
</dbReference>
<dbReference type="CDD" id="cd00381">
    <property type="entry name" value="IMPDH"/>
    <property type="match status" value="1"/>
</dbReference>
<dbReference type="AlphaFoldDB" id="A0A9C9JZ67"/>
<evidence type="ECO:0000259" key="20">
    <source>
        <dbReference type="PROSITE" id="PS51371"/>
    </source>
</evidence>
<dbReference type="EC" id="1.1.1.205" evidence="13 19"/>
<comment type="function">
    <text evidence="13">Catalyzes the conversion of inosine 5'-phosphate (IMP) to xanthosine 5'-phosphate (XMP), the first committed and rate-limiting step in the de novo synthesis of guanine nucleotides, and therefore plays an important role in the regulation of cell growth.</text>
</comment>
<dbReference type="SMART" id="SM00116">
    <property type="entry name" value="CBS"/>
    <property type="match status" value="2"/>
</dbReference>
<dbReference type="InterPro" id="IPR015875">
    <property type="entry name" value="IMP_DH/GMP_Rdtase_CS"/>
</dbReference>
<evidence type="ECO:0000256" key="6">
    <source>
        <dbReference type="ARBA" id="ARBA00022749"/>
    </source>
</evidence>
<feature type="binding site" description="in other chain" evidence="13 16">
    <location>
        <position position="303"/>
    </location>
    <ligand>
        <name>K(+)</name>
        <dbReference type="ChEBI" id="CHEBI:29103"/>
        <note>ligand shared between two tetrameric partners</note>
    </ligand>
</feature>
<dbReference type="GO" id="GO:0006177">
    <property type="term" value="P:GMP biosynthetic process"/>
    <property type="evidence" value="ECO:0007669"/>
    <property type="project" value="UniProtKB-UniRule"/>
</dbReference>
<evidence type="ECO:0000256" key="7">
    <source>
        <dbReference type="ARBA" id="ARBA00022755"/>
    </source>
</evidence>
<feature type="binding site" evidence="13">
    <location>
        <position position="472"/>
    </location>
    <ligand>
        <name>K(+)</name>
        <dbReference type="ChEBI" id="CHEBI:29103"/>
        <note>ligand shared between two tetrameric partners</note>
    </ligand>
</feature>
<keyword evidence="7 13" id="KW-0658">Purine biosynthesis</keyword>
<evidence type="ECO:0000313" key="22">
    <source>
        <dbReference type="Proteomes" id="UP000885826"/>
    </source>
</evidence>
<comment type="caution">
    <text evidence="21">The sequence shown here is derived from an EMBL/GenBank/DDBJ whole genome shotgun (WGS) entry which is preliminary data.</text>
</comment>
<evidence type="ECO:0000256" key="12">
    <source>
        <dbReference type="ARBA" id="ARBA00048028"/>
    </source>
</evidence>
<protein>
    <recommendedName>
        <fullName evidence="13 19">Inosine-5'-monophosphate dehydrogenase</fullName>
        <shortName evidence="13">IMP dehydrogenase</shortName>
        <shortName evidence="13">IMPD</shortName>
        <shortName evidence="13">IMPDH</shortName>
        <ecNumber evidence="13 19">1.1.1.205</ecNumber>
    </recommendedName>
</protein>